<dbReference type="GO" id="GO:0003723">
    <property type="term" value="F:RNA binding"/>
    <property type="evidence" value="ECO:0007669"/>
    <property type="project" value="UniProtKB-UniRule"/>
</dbReference>
<dbReference type="InterPro" id="IPR036612">
    <property type="entry name" value="KH_dom_type_1_sf"/>
</dbReference>
<dbReference type="EC" id="2.7.7.8" evidence="6"/>
<sequence>MNKIVKKEINFAGKTLALETGSLAIQANMAVKATYGDTVVLVTVVSADANPDIDYFPLNVSYEEKLYASGSIKTSRFVKRDGRPTDDAIVTRRLIDHAVRPLFPSDYMDEVQVIATVLSLDSNSDPEFLTMIAASAALHASDIPWKGPMASLKVGFFDNDYKINPTTSELEEKSELEMMISFVGEDHRFLAVEAEAHIIPEEKILGAMEFARNNVSPLLDIINDFAKEVNPENKRYAYVSKKLDETLLKDITEFAKKRVVEMMSQGFDKTKLKDAQDELLSEIFLKFEGKYKKADMARALSEVQKHSLQHLILDEHKRPDGRGVKDIREIKSEVGILPRTHGSALFSRGVTQVLTVATLGSPSLEMLIQNMYGERSKRYMHFYNFPPYSVGETGRVGAPGGREVGHGMLAERGLQAVIPSQQDFPYTIVLMSETLSSSGSSSMAAACASTLALMDAGVPIKEMVAGVGVGLIMDDEMTKHLIMSDLAYMEDAYGFLDFKMTGTRNGVTAMQADMKSYGIPFEWMPLIVEQSREGRMHVLDDMEKTLNQPRTDVSKYAPKMFTMKIEPEKIGMVIGSGGRTIREIQEKTGTEIGIEEDGTVVVSSTDEDMAKKALEIIEGLTHDTKVGEVYDGVVREIVDFGAFVDILPGKSGLLHISELSNEYVNSVNDILSVGDNVKVKVIEVGRDGKVSLSKKALEPGYVDEPRAPRGPRGGGRGDRGGSDRGGRGFGDRNRDRRR</sequence>
<keyword evidence="4 6" id="KW-0548">Nucleotidyltransferase</keyword>
<dbReference type="SMART" id="SM00316">
    <property type="entry name" value="S1"/>
    <property type="match status" value="1"/>
</dbReference>
<dbReference type="SUPFAM" id="SSF46915">
    <property type="entry name" value="Polynucleotide phosphorylase/guanosine pentaphosphate synthase (PNPase/GPSI), domain 3"/>
    <property type="match status" value="1"/>
</dbReference>
<feature type="region of interest" description="Disordered" evidence="7">
    <location>
        <begin position="695"/>
        <end position="738"/>
    </location>
</feature>
<comment type="function">
    <text evidence="6">Involved in mRNA degradation. Catalyzes the phosphorolysis of single-stranded polyribonucleotides processively in the 3'- to 5'-direction.</text>
</comment>
<dbReference type="PANTHER" id="PTHR11252:SF0">
    <property type="entry name" value="POLYRIBONUCLEOTIDE NUCLEOTIDYLTRANSFERASE 1, MITOCHONDRIAL"/>
    <property type="match status" value="1"/>
</dbReference>
<dbReference type="InterPro" id="IPR036456">
    <property type="entry name" value="PNPase_PH_RNA-bd_sf"/>
</dbReference>
<comment type="cofactor">
    <cofactor evidence="6">
        <name>Mg(2+)</name>
        <dbReference type="ChEBI" id="CHEBI:18420"/>
    </cofactor>
</comment>
<comment type="catalytic activity">
    <reaction evidence="6">
        <text>RNA(n+1) + phosphate = RNA(n) + a ribonucleoside 5'-diphosphate</text>
        <dbReference type="Rhea" id="RHEA:22096"/>
        <dbReference type="Rhea" id="RHEA-COMP:14527"/>
        <dbReference type="Rhea" id="RHEA-COMP:17342"/>
        <dbReference type="ChEBI" id="CHEBI:43474"/>
        <dbReference type="ChEBI" id="CHEBI:57930"/>
        <dbReference type="ChEBI" id="CHEBI:140395"/>
        <dbReference type="EC" id="2.7.7.8"/>
    </reaction>
</comment>
<dbReference type="InterPro" id="IPR012340">
    <property type="entry name" value="NA-bd_OB-fold"/>
</dbReference>
<evidence type="ECO:0000313" key="10">
    <source>
        <dbReference type="Proteomes" id="UP000034163"/>
    </source>
</evidence>
<dbReference type="InterPro" id="IPR015847">
    <property type="entry name" value="ExoRNase_PH_dom2"/>
</dbReference>
<dbReference type="GO" id="GO:0005829">
    <property type="term" value="C:cytosol"/>
    <property type="evidence" value="ECO:0007669"/>
    <property type="project" value="TreeGrafter"/>
</dbReference>
<dbReference type="GO" id="GO:0006402">
    <property type="term" value="P:mRNA catabolic process"/>
    <property type="evidence" value="ECO:0007669"/>
    <property type="project" value="UniProtKB-UniRule"/>
</dbReference>
<feature type="binding site" evidence="6">
    <location>
        <position position="491"/>
    </location>
    <ligand>
        <name>Mg(2+)</name>
        <dbReference type="ChEBI" id="CHEBI:18420"/>
    </ligand>
</feature>
<dbReference type="NCBIfam" id="NF008805">
    <property type="entry name" value="PRK11824.1"/>
    <property type="match status" value="1"/>
</dbReference>
<keyword evidence="6" id="KW-0460">Magnesium</keyword>
<dbReference type="GO" id="GO:0004654">
    <property type="term" value="F:polyribonucleotide nucleotidyltransferase activity"/>
    <property type="evidence" value="ECO:0007669"/>
    <property type="project" value="UniProtKB-UniRule"/>
</dbReference>
<dbReference type="GO" id="GO:0006396">
    <property type="term" value="P:RNA processing"/>
    <property type="evidence" value="ECO:0007669"/>
    <property type="project" value="InterPro"/>
</dbReference>
<dbReference type="PROSITE" id="PS50126">
    <property type="entry name" value="S1"/>
    <property type="match status" value="1"/>
</dbReference>
<evidence type="ECO:0000313" key="9">
    <source>
        <dbReference type="EMBL" id="KKS16245.1"/>
    </source>
</evidence>
<dbReference type="InterPro" id="IPR001247">
    <property type="entry name" value="ExoRNase_PH_dom1"/>
</dbReference>
<evidence type="ECO:0000256" key="3">
    <source>
        <dbReference type="ARBA" id="ARBA00022679"/>
    </source>
</evidence>
<dbReference type="InterPro" id="IPR012162">
    <property type="entry name" value="PNPase"/>
</dbReference>
<dbReference type="Pfam" id="PF01138">
    <property type="entry name" value="RNase_PH"/>
    <property type="match status" value="2"/>
</dbReference>
<evidence type="ECO:0000256" key="5">
    <source>
        <dbReference type="ARBA" id="ARBA00022884"/>
    </source>
</evidence>
<keyword evidence="6" id="KW-0479">Metal-binding</keyword>
<feature type="compositionally biased region" description="Basic and acidic residues" evidence="7">
    <location>
        <begin position="715"/>
        <end position="738"/>
    </location>
</feature>
<dbReference type="FunFam" id="2.40.50.140:FF:000189">
    <property type="entry name" value="Polyribonucleotide nucleotidyltransferase, putative"/>
    <property type="match status" value="1"/>
</dbReference>
<evidence type="ECO:0000256" key="1">
    <source>
        <dbReference type="ARBA" id="ARBA00007404"/>
    </source>
</evidence>
<proteinExistence type="inferred from homology"/>
<dbReference type="EMBL" id="LCBS01000025">
    <property type="protein sequence ID" value="KKS16245.1"/>
    <property type="molecule type" value="Genomic_DNA"/>
</dbReference>
<dbReference type="CDD" id="cd02393">
    <property type="entry name" value="KH-I_PNPase"/>
    <property type="match status" value="1"/>
</dbReference>
<organism evidence="9 10">
    <name type="scientific">candidate division WWE3 bacterium GW2011_GWB1_41_6</name>
    <dbReference type="NCBI Taxonomy" id="1619112"/>
    <lineage>
        <taxon>Bacteria</taxon>
        <taxon>Katanobacteria</taxon>
    </lineage>
</organism>
<dbReference type="InterPro" id="IPR004087">
    <property type="entry name" value="KH_dom"/>
</dbReference>
<dbReference type="InterPro" id="IPR015848">
    <property type="entry name" value="PNPase_PH_RNA-bd_bac/org-type"/>
</dbReference>
<dbReference type="PROSITE" id="PS50084">
    <property type="entry name" value="KH_TYPE_1"/>
    <property type="match status" value="1"/>
</dbReference>
<comment type="caution">
    <text evidence="9">The sequence shown here is derived from an EMBL/GenBank/DDBJ whole genome shotgun (WGS) entry which is preliminary data.</text>
</comment>
<dbReference type="Pfam" id="PF03726">
    <property type="entry name" value="PNPase"/>
    <property type="match status" value="1"/>
</dbReference>
<dbReference type="InterPro" id="IPR036345">
    <property type="entry name" value="ExoRNase_PH_dom2_sf"/>
</dbReference>
<comment type="subcellular location">
    <subcellularLocation>
        <location evidence="6">Cytoplasm</location>
    </subcellularLocation>
</comment>
<dbReference type="Gene3D" id="3.30.230.70">
    <property type="entry name" value="GHMP Kinase, N-terminal domain"/>
    <property type="match status" value="2"/>
</dbReference>
<dbReference type="NCBIfam" id="TIGR03591">
    <property type="entry name" value="polynuc_phos"/>
    <property type="match status" value="1"/>
</dbReference>
<feature type="binding site" evidence="6">
    <location>
        <position position="497"/>
    </location>
    <ligand>
        <name>Mg(2+)</name>
        <dbReference type="ChEBI" id="CHEBI:18420"/>
    </ligand>
</feature>
<dbReference type="AlphaFoldDB" id="A0A0G0WU20"/>
<dbReference type="PIRSF" id="PIRSF005499">
    <property type="entry name" value="PNPase"/>
    <property type="match status" value="1"/>
</dbReference>
<dbReference type="Proteomes" id="UP000034163">
    <property type="component" value="Unassembled WGS sequence"/>
</dbReference>
<dbReference type="GO" id="GO:0000175">
    <property type="term" value="F:3'-5'-RNA exonuclease activity"/>
    <property type="evidence" value="ECO:0007669"/>
    <property type="project" value="TreeGrafter"/>
</dbReference>
<comment type="similarity">
    <text evidence="1 6">Belongs to the polyribonucleotide nucleotidyltransferase family.</text>
</comment>
<evidence type="ECO:0000256" key="2">
    <source>
        <dbReference type="ARBA" id="ARBA00022490"/>
    </source>
</evidence>
<keyword evidence="2 6" id="KW-0963">Cytoplasm</keyword>
<name>A0A0G0WU20_UNCKA</name>
<dbReference type="Pfam" id="PF00575">
    <property type="entry name" value="S1"/>
    <property type="match status" value="1"/>
</dbReference>
<dbReference type="InterPro" id="IPR003029">
    <property type="entry name" value="S1_domain"/>
</dbReference>
<dbReference type="SMART" id="SM00322">
    <property type="entry name" value="KH"/>
    <property type="match status" value="1"/>
</dbReference>
<gene>
    <name evidence="6" type="primary">pnp</name>
    <name evidence="9" type="ORF">UU72_C0025G0018</name>
</gene>
<keyword evidence="5 6" id="KW-0694">RNA-binding</keyword>
<dbReference type="FunFam" id="3.30.230.70:FF:000001">
    <property type="entry name" value="Polyribonucleotide nucleotidyltransferase"/>
    <property type="match status" value="1"/>
</dbReference>
<dbReference type="SUPFAM" id="SSF50249">
    <property type="entry name" value="Nucleic acid-binding proteins"/>
    <property type="match status" value="1"/>
</dbReference>
<evidence type="ECO:0000256" key="4">
    <source>
        <dbReference type="ARBA" id="ARBA00022695"/>
    </source>
</evidence>
<dbReference type="PATRIC" id="fig|1619112.3.peg.809"/>
<keyword evidence="3 6" id="KW-0808">Transferase</keyword>
<dbReference type="CDD" id="cd04472">
    <property type="entry name" value="S1_PNPase"/>
    <property type="match status" value="1"/>
</dbReference>
<dbReference type="InterPro" id="IPR027408">
    <property type="entry name" value="PNPase/RNase_PH_dom_sf"/>
</dbReference>
<dbReference type="SUPFAM" id="SSF54211">
    <property type="entry name" value="Ribosomal protein S5 domain 2-like"/>
    <property type="match status" value="2"/>
</dbReference>
<dbReference type="SUPFAM" id="SSF54791">
    <property type="entry name" value="Eukaryotic type KH-domain (KH-domain type I)"/>
    <property type="match status" value="1"/>
</dbReference>
<dbReference type="FunFam" id="3.30.1370.10:FF:000001">
    <property type="entry name" value="Polyribonucleotide nucleotidyltransferase"/>
    <property type="match status" value="1"/>
</dbReference>
<evidence type="ECO:0000256" key="7">
    <source>
        <dbReference type="SAM" id="MobiDB-lite"/>
    </source>
</evidence>
<evidence type="ECO:0000256" key="6">
    <source>
        <dbReference type="HAMAP-Rule" id="MF_01595"/>
    </source>
</evidence>
<dbReference type="Pfam" id="PF00013">
    <property type="entry name" value="KH_1"/>
    <property type="match status" value="1"/>
</dbReference>
<dbReference type="Pfam" id="PF03725">
    <property type="entry name" value="RNase_PH_C"/>
    <property type="match status" value="1"/>
</dbReference>
<dbReference type="SUPFAM" id="SSF55666">
    <property type="entry name" value="Ribonuclease PH domain 2-like"/>
    <property type="match status" value="2"/>
</dbReference>
<accession>A0A0G0WU20</accession>
<dbReference type="Gene3D" id="3.30.1370.10">
    <property type="entry name" value="K Homology domain, type 1"/>
    <property type="match status" value="1"/>
</dbReference>
<dbReference type="PANTHER" id="PTHR11252">
    <property type="entry name" value="POLYRIBONUCLEOTIDE NUCLEOTIDYLTRANSFERASE"/>
    <property type="match status" value="1"/>
</dbReference>
<feature type="domain" description="S1 motif" evidence="8">
    <location>
        <begin position="627"/>
        <end position="695"/>
    </location>
</feature>
<protein>
    <recommendedName>
        <fullName evidence="6">Polyribonucleotide nucleotidyltransferase</fullName>
        <ecNumber evidence="6">2.7.7.8</ecNumber>
    </recommendedName>
    <alternativeName>
        <fullName evidence="6">Polynucleotide phosphorylase</fullName>
        <shortName evidence="6">PNPase</shortName>
    </alternativeName>
</protein>
<evidence type="ECO:0000259" key="8">
    <source>
        <dbReference type="PROSITE" id="PS50126"/>
    </source>
</evidence>
<reference evidence="9 10" key="1">
    <citation type="journal article" date="2015" name="Nature">
        <title>rRNA introns, odd ribosomes, and small enigmatic genomes across a large radiation of phyla.</title>
        <authorList>
            <person name="Brown C.T."/>
            <person name="Hug L.A."/>
            <person name="Thomas B.C."/>
            <person name="Sharon I."/>
            <person name="Castelle C.J."/>
            <person name="Singh A."/>
            <person name="Wilkins M.J."/>
            <person name="Williams K.H."/>
            <person name="Banfield J.F."/>
        </authorList>
    </citation>
    <scope>NUCLEOTIDE SEQUENCE [LARGE SCALE GENOMIC DNA]</scope>
</reference>
<dbReference type="HAMAP" id="MF_01595">
    <property type="entry name" value="PNPase"/>
    <property type="match status" value="1"/>
</dbReference>
<dbReference type="InterPro" id="IPR020568">
    <property type="entry name" value="Ribosomal_Su5_D2-typ_SF"/>
</dbReference>
<dbReference type="InterPro" id="IPR004088">
    <property type="entry name" value="KH_dom_type_1"/>
</dbReference>
<dbReference type="Gene3D" id="2.40.50.140">
    <property type="entry name" value="Nucleic acid-binding proteins"/>
    <property type="match status" value="1"/>
</dbReference>
<dbReference type="GO" id="GO:0000287">
    <property type="term" value="F:magnesium ion binding"/>
    <property type="evidence" value="ECO:0007669"/>
    <property type="project" value="UniProtKB-UniRule"/>
</dbReference>